<dbReference type="AlphaFoldDB" id="A0AAU9IL82"/>
<gene>
    <name evidence="2" type="ORF">BSTOLATCC_MIC10029</name>
</gene>
<organism evidence="2 3">
    <name type="scientific">Blepharisma stoltei</name>
    <dbReference type="NCBI Taxonomy" id="1481888"/>
    <lineage>
        <taxon>Eukaryota</taxon>
        <taxon>Sar</taxon>
        <taxon>Alveolata</taxon>
        <taxon>Ciliophora</taxon>
        <taxon>Postciliodesmatophora</taxon>
        <taxon>Heterotrichea</taxon>
        <taxon>Heterotrichida</taxon>
        <taxon>Blepharismidae</taxon>
        <taxon>Blepharisma</taxon>
    </lineage>
</organism>
<name>A0AAU9IL82_9CILI</name>
<comment type="caution">
    <text evidence="2">The sequence shown here is derived from an EMBL/GenBank/DDBJ whole genome shotgun (WGS) entry which is preliminary data.</text>
</comment>
<accession>A0AAU9IL82</accession>
<keyword evidence="3" id="KW-1185">Reference proteome</keyword>
<reference evidence="2" key="1">
    <citation type="submission" date="2021-09" db="EMBL/GenBank/DDBJ databases">
        <authorList>
            <consortium name="AG Swart"/>
            <person name="Singh M."/>
            <person name="Singh A."/>
            <person name="Seah K."/>
            <person name="Emmerich C."/>
        </authorList>
    </citation>
    <scope>NUCLEOTIDE SEQUENCE</scope>
    <source>
        <strain evidence="2">ATCC30299</strain>
    </source>
</reference>
<evidence type="ECO:0000313" key="3">
    <source>
        <dbReference type="Proteomes" id="UP001162131"/>
    </source>
</evidence>
<sequence length="112" mass="12324">MVKFSISWRMFSFIWSITKFIKPPWPSSSRIWVSYFTLTSAIFAAFSEKLFSIKSSSWSSRPPINEKLKPNPPDSSAPASAASSAASTSFSMSIDLQSTFSSPLYSSSSSIS</sequence>
<evidence type="ECO:0008006" key="4">
    <source>
        <dbReference type="Google" id="ProtNLM"/>
    </source>
</evidence>
<evidence type="ECO:0000313" key="2">
    <source>
        <dbReference type="EMBL" id="CAG9314233.1"/>
    </source>
</evidence>
<protein>
    <recommendedName>
        <fullName evidence="4">ATP synthase F0 subunit 8</fullName>
    </recommendedName>
</protein>
<proteinExistence type="predicted"/>
<dbReference type="Proteomes" id="UP001162131">
    <property type="component" value="Unassembled WGS sequence"/>
</dbReference>
<dbReference type="EMBL" id="CAJZBQ010000011">
    <property type="protein sequence ID" value="CAG9314233.1"/>
    <property type="molecule type" value="Genomic_DNA"/>
</dbReference>
<evidence type="ECO:0000256" key="1">
    <source>
        <dbReference type="SAM" id="MobiDB-lite"/>
    </source>
</evidence>
<feature type="region of interest" description="Disordered" evidence="1">
    <location>
        <begin position="56"/>
        <end position="82"/>
    </location>
</feature>